<dbReference type="AlphaFoldDB" id="X1EC63"/>
<keyword evidence="1" id="KW-0812">Transmembrane</keyword>
<dbReference type="Gene3D" id="1.10.10.10">
    <property type="entry name" value="Winged helix-like DNA-binding domain superfamily/Winged helix DNA-binding domain"/>
    <property type="match status" value="1"/>
</dbReference>
<accession>X1EC63</accession>
<protein>
    <submittedName>
        <fullName evidence="2">Uncharacterized protein</fullName>
    </submittedName>
</protein>
<keyword evidence="1" id="KW-1133">Transmembrane helix</keyword>
<reference evidence="2" key="1">
    <citation type="journal article" date="2014" name="Front. Microbiol.">
        <title>High frequency of phylogenetically diverse reductive dehalogenase-homologous genes in deep subseafloor sedimentary metagenomes.</title>
        <authorList>
            <person name="Kawai M."/>
            <person name="Futagami T."/>
            <person name="Toyoda A."/>
            <person name="Takaki Y."/>
            <person name="Nishi S."/>
            <person name="Hori S."/>
            <person name="Arai W."/>
            <person name="Tsubouchi T."/>
            <person name="Morono Y."/>
            <person name="Uchiyama I."/>
            <person name="Ito T."/>
            <person name="Fujiyama A."/>
            <person name="Inagaki F."/>
            <person name="Takami H."/>
        </authorList>
    </citation>
    <scope>NUCLEOTIDE SEQUENCE</scope>
    <source>
        <strain evidence="2">Expedition CK06-06</strain>
    </source>
</reference>
<dbReference type="InterPro" id="IPR036390">
    <property type="entry name" value="WH_DNA-bd_sf"/>
</dbReference>
<name>X1EC63_9ZZZZ</name>
<dbReference type="InterPro" id="IPR036388">
    <property type="entry name" value="WH-like_DNA-bd_sf"/>
</dbReference>
<comment type="caution">
    <text evidence="2">The sequence shown here is derived from an EMBL/GenBank/DDBJ whole genome shotgun (WGS) entry which is preliminary data.</text>
</comment>
<feature type="transmembrane region" description="Helical" evidence="1">
    <location>
        <begin position="165"/>
        <end position="183"/>
    </location>
</feature>
<proteinExistence type="predicted"/>
<keyword evidence="1" id="KW-0472">Membrane</keyword>
<feature type="non-terminal residue" evidence="2">
    <location>
        <position position="1"/>
    </location>
</feature>
<sequence>HSYNRYQITRLGKSRFNDLSFDKGEVKKKINVPPKPILNKRNYEHIIHWALYNNDSLRWSDFRSELSINQSSLSKALNTLKIKEYIVNENKEYKITPVGRAKYSLMLREYDLDRQSILEEETSRIDEITEKTSEFFEKYEIEDGELKFRFLNNILKLERRIQPKIYNFLITTIFFNFTLTKFIKLTRTKKKKKIKK</sequence>
<organism evidence="2">
    <name type="scientific">marine sediment metagenome</name>
    <dbReference type="NCBI Taxonomy" id="412755"/>
    <lineage>
        <taxon>unclassified sequences</taxon>
        <taxon>metagenomes</taxon>
        <taxon>ecological metagenomes</taxon>
    </lineage>
</organism>
<dbReference type="SUPFAM" id="SSF46785">
    <property type="entry name" value="Winged helix' DNA-binding domain"/>
    <property type="match status" value="1"/>
</dbReference>
<evidence type="ECO:0000256" key="1">
    <source>
        <dbReference type="SAM" id="Phobius"/>
    </source>
</evidence>
<gene>
    <name evidence="2" type="ORF">S01H4_57177</name>
</gene>
<dbReference type="EMBL" id="BART01033227">
    <property type="protein sequence ID" value="GAH17945.1"/>
    <property type="molecule type" value="Genomic_DNA"/>
</dbReference>
<evidence type="ECO:0000313" key="2">
    <source>
        <dbReference type="EMBL" id="GAH17945.1"/>
    </source>
</evidence>